<dbReference type="AlphaFoldDB" id="A0A2X0L678"/>
<evidence type="ECO:0000259" key="1">
    <source>
        <dbReference type="PROSITE" id="PS50006"/>
    </source>
</evidence>
<name>A0A2X0L678_9BASI</name>
<dbReference type="Proteomes" id="UP000249723">
    <property type="component" value="Unassembled WGS sequence"/>
</dbReference>
<keyword evidence="3" id="KW-1185">Reference proteome</keyword>
<dbReference type="PROSITE" id="PS50006">
    <property type="entry name" value="FHA_DOMAIN"/>
    <property type="match status" value="1"/>
</dbReference>
<accession>A0A2X0L678</accession>
<dbReference type="InterPro" id="IPR000253">
    <property type="entry name" value="FHA_dom"/>
</dbReference>
<organism evidence="2 3">
    <name type="scientific">Microbotryum saponariae</name>
    <dbReference type="NCBI Taxonomy" id="289078"/>
    <lineage>
        <taxon>Eukaryota</taxon>
        <taxon>Fungi</taxon>
        <taxon>Dikarya</taxon>
        <taxon>Basidiomycota</taxon>
        <taxon>Pucciniomycotina</taxon>
        <taxon>Microbotryomycetes</taxon>
        <taxon>Microbotryales</taxon>
        <taxon>Microbotryaceae</taxon>
        <taxon>Microbotryum</taxon>
    </lineage>
</organism>
<gene>
    <name evidence="2" type="ORF">BZ3500_MVSOF-1268-A1-R1_CHR2-3G05243</name>
</gene>
<evidence type="ECO:0000313" key="3">
    <source>
        <dbReference type="Proteomes" id="UP000249723"/>
    </source>
</evidence>
<evidence type="ECO:0000313" key="2">
    <source>
        <dbReference type="EMBL" id="SCZ87775.1"/>
    </source>
</evidence>
<sequence length="356" mass="38475">MQRAEVGVGRAHDGSVDVTARSDGVEQHLVDLLHRGLKVSFDDAVELECLARCKLEGVVTSAVGDLVNGEPLRRGAHTSGQAHADHERVGGFEAGGLAFVADISVVLLVDAVELGQLTIGLGERTRRRVLETFLDRASEVVGRNLDMLVRDGLELGFVRLEAINAKRLPHGRLPDLVSGLRSIRVLVVTETEGHDLLRVQLEQSFVQILARLVVVVRILFSRPVVRVTETEDGELHLGEVGDLARLEGLPQLTAVLGELTLSGDRGEEGDVLLKGEILDRHVVKGKGASSDTALSGATDKLPRKLLSVTTIGREENEQRRTLERVGKGVKGLSRLLFLQSDQLGASAALERLTEGR</sequence>
<proteinExistence type="predicted"/>
<reference evidence="3" key="1">
    <citation type="submission" date="2016-10" db="EMBL/GenBank/DDBJ databases">
        <authorList>
            <person name="Jeantristanb JTB J.-T."/>
            <person name="Ricardo R."/>
        </authorList>
    </citation>
    <scope>NUCLEOTIDE SEQUENCE [LARGE SCALE GENOMIC DNA]</scope>
</reference>
<dbReference type="EMBL" id="FMWP01000011">
    <property type="protein sequence ID" value="SCZ87775.1"/>
    <property type="molecule type" value="Genomic_DNA"/>
</dbReference>
<feature type="domain" description="FHA" evidence="1">
    <location>
        <begin position="6"/>
        <end position="72"/>
    </location>
</feature>
<protein>
    <submittedName>
        <fullName evidence="2">BZ3500_MvSof-1268-A1-R1_Chr2-3g05243 protein</fullName>
    </submittedName>
</protein>
<dbReference type="OrthoDB" id="5146986at2759"/>